<dbReference type="Proteomes" id="UP000198284">
    <property type="component" value="Unassembled WGS sequence"/>
</dbReference>
<protein>
    <submittedName>
        <fullName evidence="1">Uncharacterized protein</fullName>
    </submittedName>
</protein>
<accession>A0A239IEL9</accession>
<dbReference type="InterPro" id="IPR017008">
    <property type="entry name" value="UCP032817-like"/>
</dbReference>
<reference evidence="1 2" key="1">
    <citation type="submission" date="2017-06" db="EMBL/GenBank/DDBJ databases">
        <authorList>
            <person name="Kim H.J."/>
            <person name="Triplett B.A."/>
        </authorList>
    </citation>
    <scope>NUCLEOTIDE SEQUENCE [LARGE SCALE GENOMIC DNA]</scope>
    <source>
        <strain evidence="1 2">U15</strain>
    </source>
</reference>
<dbReference type="PIRSF" id="PIRSF032817">
    <property type="entry name" value="UCP032817"/>
    <property type="match status" value="1"/>
</dbReference>
<dbReference type="EMBL" id="FZOT01000009">
    <property type="protein sequence ID" value="SNS91698.1"/>
    <property type="molecule type" value="Genomic_DNA"/>
</dbReference>
<evidence type="ECO:0000313" key="1">
    <source>
        <dbReference type="EMBL" id="SNS91698.1"/>
    </source>
</evidence>
<organism evidence="1 2">
    <name type="scientific">Noviherbaspirillum humi</name>
    <dbReference type="NCBI Taxonomy" id="1688639"/>
    <lineage>
        <taxon>Bacteria</taxon>
        <taxon>Pseudomonadati</taxon>
        <taxon>Pseudomonadota</taxon>
        <taxon>Betaproteobacteria</taxon>
        <taxon>Burkholderiales</taxon>
        <taxon>Oxalobacteraceae</taxon>
        <taxon>Noviherbaspirillum</taxon>
    </lineage>
</organism>
<sequence>MRDRRITDYVFPVSVSRKVKATYPNLDAAQVRMVMKGLREYFLISAAAGGRMVSMPSKAVDVAWHEFIICTRAYQKFCQAVFGRFLHHTPSEAMRRPTMAQDGIKRAWRLSCGRENIDPRRPDRLPLLFAIDERLQIADGYRYALDCSQKGNVAYGDIYCASHIGCGGGCAGWSTDADSGCSSDSGCGGGCGGGGD</sequence>
<name>A0A239IEL9_9BURK</name>
<evidence type="ECO:0000313" key="2">
    <source>
        <dbReference type="Proteomes" id="UP000198284"/>
    </source>
</evidence>
<keyword evidence="2" id="KW-1185">Reference proteome</keyword>
<proteinExistence type="predicted"/>
<dbReference type="AlphaFoldDB" id="A0A239IEL9"/>
<gene>
    <name evidence="1" type="ORF">SAMN06265795_10963</name>
</gene>